<sequence length="248" mass="29308">SCETDIEPDELIINQDDPFEDECSIKSDFSDSGETDIEPDELIKNQDDPFEDECSIESNDTNPCKTDIKSNKLIINQDDPIEDKCSIESNDTNPCEMDIKSDKLIINQDNPDNDNENDILTRIFGKNYQPKPVVKKIKDKYKSYFSFYSFPENDYDLKDFKNRSYEEDPDSNFYRPVDYHQLCEYYDRNLGNPIFTRKKETAVGLLTEEGCSIRKEYPELYNDIDNITHKYYRCDKLYDTRFESLDYR</sequence>
<dbReference type="Proteomes" id="UP001634394">
    <property type="component" value="Unassembled WGS sequence"/>
</dbReference>
<reference evidence="1 2" key="1">
    <citation type="submission" date="2024-11" db="EMBL/GenBank/DDBJ databases">
        <title>Chromosome-level genome assembly of the freshwater bivalve Anodonta woodiana.</title>
        <authorList>
            <person name="Chen X."/>
        </authorList>
    </citation>
    <scope>NUCLEOTIDE SEQUENCE [LARGE SCALE GENOMIC DNA]</scope>
    <source>
        <strain evidence="1">MN2024</strain>
        <tissue evidence="1">Gills</tissue>
    </source>
</reference>
<feature type="non-terminal residue" evidence="1">
    <location>
        <position position="1"/>
    </location>
</feature>
<organism evidence="1 2">
    <name type="scientific">Sinanodonta woodiana</name>
    <name type="common">Chinese pond mussel</name>
    <name type="synonym">Anodonta woodiana</name>
    <dbReference type="NCBI Taxonomy" id="1069815"/>
    <lineage>
        <taxon>Eukaryota</taxon>
        <taxon>Metazoa</taxon>
        <taxon>Spiralia</taxon>
        <taxon>Lophotrochozoa</taxon>
        <taxon>Mollusca</taxon>
        <taxon>Bivalvia</taxon>
        <taxon>Autobranchia</taxon>
        <taxon>Heteroconchia</taxon>
        <taxon>Palaeoheterodonta</taxon>
        <taxon>Unionida</taxon>
        <taxon>Unionoidea</taxon>
        <taxon>Unionidae</taxon>
        <taxon>Unioninae</taxon>
        <taxon>Sinanodonta</taxon>
    </lineage>
</organism>
<gene>
    <name evidence="1" type="ORF">ACJMK2_002673</name>
</gene>
<proteinExistence type="predicted"/>
<protein>
    <submittedName>
        <fullName evidence="1">Uncharacterized protein</fullName>
    </submittedName>
</protein>
<feature type="non-terminal residue" evidence="1">
    <location>
        <position position="248"/>
    </location>
</feature>
<dbReference type="AlphaFoldDB" id="A0ABD3XW14"/>
<accession>A0ABD3XW14</accession>
<evidence type="ECO:0000313" key="1">
    <source>
        <dbReference type="EMBL" id="KAL3890390.1"/>
    </source>
</evidence>
<evidence type="ECO:0000313" key="2">
    <source>
        <dbReference type="Proteomes" id="UP001634394"/>
    </source>
</evidence>
<comment type="caution">
    <text evidence="1">The sequence shown here is derived from an EMBL/GenBank/DDBJ whole genome shotgun (WGS) entry which is preliminary data.</text>
</comment>
<keyword evidence="2" id="KW-1185">Reference proteome</keyword>
<name>A0ABD3XW14_SINWO</name>
<dbReference type="EMBL" id="JBJQND010000001">
    <property type="protein sequence ID" value="KAL3890390.1"/>
    <property type="molecule type" value="Genomic_DNA"/>
</dbReference>